<comment type="PTM">
    <text evidence="8">Binds 2 heme c groups covalently per subunit.</text>
</comment>
<gene>
    <name evidence="12" type="primary">soxE</name>
    <name evidence="12" type="ORF">SCD_n02935</name>
</gene>
<feature type="binding site" description="covalent" evidence="8">
    <location>
        <position position="40"/>
    </location>
    <ligand>
        <name>heme c</name>
        <dbReference type="ChEBI" id="CHEBI:61717"/>
        <label>1</label>
    </ligand>
</feature>
<evidence type="ECO:0000313" key="13">
    <source>
        <dbReference type="Proteomes" id="UP000015559"/>
    </source>
</evidence>
<evidence type="ECO:0000256" key="5">
    <source>
        <dbReference type="ARBA" id="ARBA00022764"/>
    </source>
</evidence>
<dbReference type="InterPro" id="IPR009056">
    <property type="entry name" value="Cyt_c-like_dom"/>
</dbReference>
<dbReference type="InterPro" id="IPR036909">
    <property type="entry name" value="Cyt_c-like_dom_sf"/>
</dbReference>
<dbReference type="RefSeq" id="WP_009207305.1">
    <property type="nucleotide sequence ID" value="NC_022357.1"/>
</dbReference>
<evidence type="ECO:0000256" key="4">
    <source>
        <dbReference type="ARBA" id="ARBA00022723"/>
    </source>
</evidence>
<keyword evidence="10" id="KW-0732">Signal</keyword>
<feature type="binding site" description="covalent" evidence="8">
    <location>
        <position position="43"/>
    </location>
    <ligand>
        <name>heme c</name>
        <dbReference type="ChEBI" id="CHEBI:61717"/>
        <label>1</label>
    </ligand>
</feature>
<feature type="domain" description="Cytochrome c" evidence="11">
    <location>
        <begin position="27"/>
        <end position="106"/>
    </location>
</feature>
<organism evidence="12 13">
    <name type="scientific">Sulfuricella denitrificans (strain DSM 22764 / NBRC 105220 / skB26)</name>
    <dbReference type="NCBI Taxonomy" id="1163617"/>
    <lineage>
        <taxon>Bacteria</taxon>
        <taxon>Pseudomonadati</taxon>
        <taxon>Pseudomonadota</taxon>
        <taxon>Betaproteobacteria</taxon>
        <taxon>Nitrosomonadales</taxon>
        <taxon>Sulfuricellaceae</taxon>
        <taxon>Sulfuricella</taxon>
    </lineage>
</organism>
<dbReference type="InterPro" id="IPR050597">
    <property type="entry name" value="Cytochrome_c_Oxidase_Subunit"/>
</dbReference>
<keyword evidence="5" id="KW-0574">Periplasm</keyword>
<dbReference type="Gene3D" id="1.10.760.10">
    <property type="entry name" value="Cytochrome c-like domain"/>
    <property type="match status" value="2"/>
</dbReference>
<accession>S6APB9</accession>
<keyword evidence="6" id="KW-0249">Electron transport</keyword>
<dbReference type="Pfam" id="PF00034">
    <property type="entry name" value="Cytochrom_C"/>
    <property type="match status" value="2"/>
</dbReference>
<evidence type="ECO:0000259" key="11">
    <source>
        <dbReference type="PROSITE" id="PS51007"/>
    </source>
</evidence>
<dbReference type="PANTHER" id="PTHR33751:SF9">
    <property type="entry name" value="CYTOCHROME C4"/>
    <property type="match status" value="1"/>
</dbReference>
<dbReference type="KEGG" id="sdr:SCD_n02935"/>
<keyword evidence="4 9" id="KW-0479">Metal-binding</keyword>
<feature type="binding site" description="covalent" evidence="8">
    <location>
        <position position="137"/>
    </location>
    <ligand>
        <name>heme c</name>
        <dbReference type="ChEBI" id="CHEBI:61717"/>
        <label>2</label>
    </ligand>
</feature>
<reference evidence="12 13" key="1">
    <citation type="journal article" date="2012" name="Appl. Environ. Microbiol.">
        <title>Draft genome sequence of a psychrotolerant sulfur-oxidizing bacterium, Sulfuricella denitrificans skB26, and proteomic insights into cold adaptation.</title>
        <authorList>
            <person name="Watanabe T."/>
            <person name="Kojima H."/>
            <person name="Fukui M."/>
        </authorList>
    </citation>
    <scope>NUCLEOTIDE SEQUENCE [LARGE SCALE GENOMIC DNA]</scope>
    <source>
        <strain evidence="13">skB26</strain>
    </source>
</reference>
<feature type="binding site" description="covalent" evidence="8">
    <location>
        <position position="140"/>
    </location>
    <ligand>
        <name>heme c</name>
        <dbReference type="ChEBI" id="CHEBI:61717"/>
        <label>2</label>
    </ligand>
</feature>
<dbReference type="GO" id="GO:0005506">
    <property type="term" value="F:iron ion binding"/>
    <property type="evidence" value="ECO:0007669"/>
    <property type="project" value="InterPro"/>
</dbReference>
<dbReference type="eggNOG" id="COG2863">
    <property type="taxonomic scope" value="Bacteria"/>
</dbReference>
<feature type="signal peptide" evidence="10">
    <location>
        <begin position="1"/>
        <end position="21"/>
    </location>
</feature>
<evidence type="ECO:0000256" key="3">
    <source>
        <dbReference type="ARBA" id="ARBA00022617"/>
    </source>
</evidence>
<feature type="binding site" description="axial binding residue" evidence="9">
    <location>
        <position position="83"/>
    </location>
    <ligand>
        <name>heme c</name>
        <dbReference type="ChEBI" id="CHEBI:61717"/>
        <label>1</label>
    </ligand>
    <ligandPart>
        <name>Fe</name>
        <dbReference type="ChEBI" id="CHEBI:18248"/>
    </ligandPart>
</feature>
<sequence length="206" mass="21505">MKQAMVVAAVVGLMAASGVNAEVVSKADPAKAQQIVNTVCVACHGADGNSPAPANPKLASQHPDYLNKQLTNFKSGERKSAIMAGMAAALTPEDMKNLAAYFGGQKQAPAAAQDKVLAAQGEKIYRGGVAEMGVPACSGCHGPTGSGIPAMFPRLAGQHGEYIETQLKNFRISERANDPGKMMQMVAMKMSDKDMKAVAEYISGLH</sequence>
<evidence type="ECO:0000256" key="1">
    <source>
        <dbReference type="ARBA" id="ARBA00004418"/>
    </source>
</evidence>
<protein>
    <submittedName>
        <fullName evidence="12">Cytochrome c oxidase</fullName>
    </submittedName>
</protein>
<evidence type="ECO:0000256" key="6">
    <source>
        <dbReference type="ARBA" id="ARBA00022982"/>
    </source>
</evidence>
<dbReference type="InterPro" id="IPR024167">
    <property type="entry name" value="Cytochrome_c4-like"/>
</dbReference>
<keyword evidence="13" id="KW-1185">Reference proteome</keyword>
<dbReference type="GO" id="GO:0042597">
    <property type="term" value="C:periplasmic space"/>
    <property type="evidence" value="ECO:0007669"/>
    <property type="project" value="UniProtKB-SubCell"/>
</dbReference>
<keyword evidence="7 9" id="KW-0408">Iron</keyword>
<dbReference type="PROSITE" id="PS51007">
    <property type="entry name" value="CYTC"/>
    <property type="match status" value="2"/>
</dbReference>
<evidence type="ECO:0000313" key="12">
    <source>
        <dbReference type="EMBL" id="BAN36734.1"/>
    </source>
</evidence>
<feature type="domain" description="Cytochrome c" evidence="11">
    <location>
        <begin position="116"/>
        <end position="206"/>
    </location>
</feature>
<dbReference type="EMBL" id="AP013066">
    <property type="protein sequence ID" value="BAN36734.1"/>
    <property type="molecule type" value="Genomic_DNA"/>
</dbReference>
<name>S6APB9_SULDS</name>
<dbReference type="PANTHER" id="PTHR33751">
    <property type="entry name" value="CBB3-TYPE CYTOCHROME C OXIDASE SUBUNIT FIXP"/>
    <property type="match status" value="1"/>
</dbReference>
<dbReference type="PIRSF" id="PIRSF000005">
    <property type="entry name" value="Cytochrome_c4"/>
    <property type="match status" value="1"/>
</dbReference>
<keyword evidence="2" id="KW-0813">Transport</keyword>
<evidence type="ECO:0000256" key="10">
    <source>
        <dbReference type="SAM" id="SignalP"/>
    </source>
</evidence>
<dbReference type="HOGENOM" id="CLU_076280_2_1_4"/>
<dbReference type="GO" id="GO:0009055">
    <property type="term" value="F:electron transfer activity"/>
    <property type="evidence" value="ECO:0007669"/>
    <property type="project" value="InterPro"/>
</dbReference>
<evidence type="ECO:0000256" key="2">
    <source>
        <dbReference type="ARBA" id="ARBA00022448"/>
    </source>
</evidence>
<evidence type="ECO:0000256" key="8">
    <source>
        <dbReference type="PIRSR" id="PIRSR000005-1"/>
    </source>
</evidence>
<evidence type="ECO:0000256" key="9">
    <source>
        <dbReference type="PIRSR" id="PIRSR000005-2"/>
    </source>
</evidence>
<keyword evidence="3 8" id="KW-0349">Heme</keyword>
<dbReference type="STRING" id="1163617.SCD_n02935"/>
<dbReference type="AlphaFoldDB" id="S6APB9"/>
<feature type="binding site" description="axial binding residue" evidence="9">
    <location>
        <position position="141"/>
    </location>
    <ligand>
        <name>heme c</name>
        <dbReference type="ChEBI" id="CHEBI:61717"/>
        <label>2</label>
    </ligand>
    <ligandPart>
        <name>Fe</name>
        <dbReference type="ChEBI" id="CHEBI:18248"/>
    </ligandPart>
</feature>
<feature type="binding site" description="axial binding residue" evidence="9">
    <location>
        <position position="183"/>
    </location>
    <ligand>
        <name>heme c</name>
        <dbReference type="ChEBI" id="CHEBI:61717"/>
        <label>2</label>
    </ligand>
    <ligandPart>
        <name>Fe</name>
        <dbReference type="ChEBI" id="CHEBI:18248"/>
    </ligandPart>
</feature>
<evidence type="ECO:0000256" key="7">
    <source>
        <dbReference type="ARBA" id="ARBA00023004"/>
    </source>
</evidence>
<dbReference type="GO" id="GO:0020037">
    <property type="term" value="F:heme binding"/>
    <property type="evidence" value="ECO:0007669"/>
    <property type="project" value="InterPro"/>
</dbReference>
<feature type="chain" id="PRO_5004536098" evidence="10">
    <location>
        <begin position="22"/>
        <end position="206"/>
    </location>
</feature>
<dbReference type="Proteomes" id="UP000015559">
    <property type="component" value="Chromosome"/>
</dbReference>
<feature type="binding site" description="axial binding residue" evidence="9">
    <location>
        <position position="44"/>
    </location>
    <ligand>
        <name>heme c</name>
        <dbReference type="ChEBI" id="CHEBI:61717"/>
        <label>1</label>
    </ligand>
    <ligandPart>
        <name>Fe</name>
        <dbReference type="ChEBI" id="CHEBI:18248"/>
    </ligandPart>
</feature>
<proteinExistence type="predicted"/>
<dbReference type="SUPFAM" id="SSF46626">
    <property type="entry name" value="Cytochrome c"/>
    <property type="match status" value="2"/>
</dbReference>
<comment type="subcellular location">
    <subcellularLocation>
        <location evidence="1">Periplasm</location>
    </subcellularLocation>
</comment>